<feature type="compositionally biased region" description="Low complexity" evidence="1">
    <location>
        <begin position="133"/>
        <end position="147"/>
    </location>
</feature>
<feature type="compositionally biased region" description="Basic and acidic residues" evidence="1">
    <location>
        <begin position="438"/>
        <end position="465"/>
    </location>
</feature>
<reference evidence="3 4" key="1">
    <citation type="submission" date="2020-08" db="EMBL/GenBank/DDBJ databases">
        <authorList>
            <person name="Koutsovoulos G."/>
            <person name="Danchin GJ E."/>
        </authorList>
    </citation>
    <scope>NUCLEOTIDE SEQUENCE [LARGE SCALE GENOMIC DNA]</scope>
</reference>
<dbReference type="Pfam" id="PF12572">
    <property type="entry name" value="DUF3752"/>
    <property type="match status" value="1"/>
</dbReference>
<feature type="region of interest" description="Disordered" evidence="1">
    <location>
        <begin position="375"/>
        <end position="544"/>
    </location>
</feature>
<dbReference type="OrthoDB" id="73491at2759"/>
<dbReference type="PANTHER" id="PTHR46370:SF1">
    <property type="entry name" value="GPALPP MOTIFS-CONTAINING PROTEIN 1"/>
    <property type="match status" value="1"/>
</dbReference>
<evidence type="ECO:0000313" key="3">
    <source>
        <dbReference type="EMBL" id="CAD2127557.1"/>
    </source>
</evidence>
<feature type="compositionally biased region" description="Polar residues" evidence="1">
    <location>
        <begin position="375"/>
        <end position="398"/>
    </location>
</feature>
<dbReference type="PANTHER" id="PTHR46370">
    <property type="entry name" value="GPALPP MOTIFS-CONTAINING PROTEIN 1"/>
    <property type="match status" value="1"/>
</dbReference>
<feature type="compositionally biased region" description="Basic and acidic residues" evidence="1">
    <location>
        <begin position="494"/>
        <end position="507"/>
    </location>
</feature>
<dbReference type="Proteomes" id="UP000580250">
    <property type="component" value="Unassembled WGS sequence"/>
</dbReference>
<dbReference type="EMBL" id="CAJEWN010000006">
    <property type="protein sequence ID" value="CAD2127557.1"/>
    <property type="molecule type" value="Genomic_DNA"/>
</dbReference>
<feature type="compositionally biased region" description="Low complexity" evidence="1">
    <location>
        <begin position="421"/>
        <end position="430"/>
    </location>
</feature>
<evidence type="ECO:0000256" key="1">
    <source>
        <dbReference type="SAM" id="MobiDB-lite"/>
    </source>
</evidence>
<protein>
    <recommendedName>
        <fullName evidence="2">DUF3752 domain-containing protein</fullName>
    </recommendedName>
</protein>
<organism evidence="3 4">
    <name type="scientific">Meloidogyne enterolobii</name>
    <name type="common">Root-knot nematode worm</name>
    <name type="synonym">Meloidogyne mayaguensis</name>
    <dbReference type="NCBI Taxonomy" id="390850"/>
    <lineage>
        <taxon>Eukaryota</taxon>
        <taxon>Metazoa</taxon>
        <taxon>Ecdysozoa</taxon>
        <taxon>Nematoda</taxon>
        <taxon>Chromadorea</taxon>
        <taxon>Rhabditida</taxon>
        <taxon>Tylenchina</taxon>
        <taxon>Tylenchomorpha</taxon>
        <taxon>Tylenchoidea</taxon>
        <taxon>Meloidogynidae</taxon>
        <taxon>Meloidogyninae</taxon>
        <taxon>Meloidogyne</taxon>
    </lineage>
</organism>
<feature type="region of interest" description="Disordered" evidence="1">
    <location>
        <begin position="101"/>
        <end position="147"/>
    </location>
</feature>
<name>A0A6V7TM96_MELEN</name>
<feature type="compositionally biased region" description="Polar residues" evidence="1">
    <location>
        <begin position="118"/>
        <end position="132"/>
    </location>
</feature>
<feature type="region of interest" description="Disordered" evidence="1">
    <location>
        <begin position="1"/>
        <end position="85"/>
    </location>
</feature>
<dbReference type="InterPro" id="IPR046331">
    <property type="entry name" value="GPAM1-like"/>
</dbReference>
<feature type="compositionally biased region" description="Acidic residues" evidence="1">
    <location>
        <begin position="267"/>
        <end position="278"/>
    </location>
</feature>
<feature type="compositionally biased region" description="Acidic residues" evidence="1">
    <location>
        <begin position="47"/>
        <end position="60"/>
    </location>
</feature>
<dbReference type="AlphaFoldDB" id="A0A6V7TM96"/>
<feature type="compositionally biased region" description="Low complexity" evidence="1">
    <location>
        <begin position="473"/>
        <end position="485"/>
    </location>
</feature>
<feature type="compositionally biased region" description="Gly residues" evidence="1">
    <location>
        <begin position="206"/>
        <end position="217"/>
    </location>
</feature>
<comment type="caution">
    <text evidence="3">The sequence shown here is derived from an EMBL/GenBank/DDBJ whole genome shotgun (WGS) entry which is preliminary data.</text>
</comment>
<sequence length="544" mass="59333">MSFQPPPNQNNDLNQVPSWDEFNMMAHEDEEANLNNEGGGGLLLDGPVDEENDVGDDEVVEPGQPEEYGPSLPPGFGADDLNDGQQPHFAEHEIINNDFSAPFGAHDLDLDDPEDPLQCSTSSSSNQPRNVNSRMIGPSIPSSSSMLPRIPMNNRGDEHFLPSIGTNHNSSVDFIPLCDQPSSSNALNNNIVIGPTLPPDLNLPSNGGGQQGGGGGFPNINDFEDIGGPSLPPDEPQICNNSQQQQSNSRNFRKKLNSFGPTLPSSSDEEEDDDEEINEGNLAQIELNNEEGGGGRDFEIEGEREAENRGEEDSFVIGPIPPVPGRSEEEEQFEYLARLAEFEANKKASNGLKREEWMTELPQKMLKTGAYGLSSKTSFSRSSAGPSNNDNSGWTSIPNGGGNLKNTKNNNVDNFDYDGPSTSSSSATSSNIPKPPNKRSEQDEWNEKRAAELNKERNESLLDIHQKKRKLESSNNNKNGGESSGTKLLYTNNAERRPFNRDTDIEIRGLGSNKKTSSTDPASLKERVGDLSNRFGNNSDKKFL</sequence>
<feature type="compositionally biased region" description="Basic and acidic residues" evidence="1">
    <location>
        <begin position="293"/>
        <end position="312"/>
    </location>
</feature>
<feature type="domain" description="DUF3752" evidence="2">
    <location>
        <begin position="376"/>
        <end position="535"/>
    </location>
</feature>
<accession>A0A6V7TM96</accession>
<dbReference type="InterPro" id="IPR022226">
    <property type="entry name" value="DUF3752"/>
</dbReference>
<feature type="region of interest" description="Disordered" evidence="1">
    <location>
        <begin position="198"/>
        <end position="329"/>
    </location>
</feature>
<evidence type="ECO:0000313" key="4">
    <source>
        <dbReference type="Proteomes" id="UP000580250"/>
    </source>
</evidence>
<proteinExistence type="predicted"/>
<gene>
    <name evidence="3" type="ORF">MENT_LOCUS1937</name>
</gene>
<evidence type="ECO:0000259" key="2">
    <source>
        <dbReference type="Pfam" id="PF12572"/>
    </source>
</evidence>
<feature type="compositionally biased region" description="Low complexity" evidence="1">
    <location>
        <begin position="240"/>
        <end position="249"/>
    </location>
</feature>